<feature type="transmembrane region" description="Helical" evidence="4">
    <location>
        <begin position="116"/>
        <end position="136"/>
    </location>
</feature>
<dbReference type="SMART" id="SM00283">
    <property type="entry name" value="MA"/>
    <property type="match status" value="1"/>
</dbReference>
<reference evidence="6 7" key="1">
    <citation type="submission" date="2016-10" db="EMBL/GenBank/DDBJ databases">
        <authorList>
            <person name="de Groot N.N."/>
        </authorList>
    </citation>
    <scope>NUCLEOTIDE SEQUENCE [LARGE SCALE GENOMIC DNA]</scope>
    <source>
        <strain evidence="6 7">DSM 1801</strain>
    </source>
</reference>
<dbReference type="Gene3D" id="1.10.287.950">
    <property type="entry name" value="Methyl-accepting chemotaxis protein"/>
    <property type="match status" value="1"/>
</dbReference>
<keyword evidence="3" id="KW-0175">Coiled coil</keyword>
<sequence>MDNNLNVQNELAANVYVAKVMRVCAVLAVTLNSVGIFSVEQRVMVVSCVGSIVLLMLPTIILHVFKKNEWWMKYVAIIGSCVFILFLGTALNFYVTIMFFLPMVLASVYFNPKLNWLALVLGVLASTAAKILAYFLNTVQDRNYYGVKSLFVKNCFPHVLMLGSIGFIFVSLGKRTDNMVSSLMGAEAQEKMLLHMKKLSEKSTEVSKGLVNEVETLTDATKSTIRVNNEISENTDTVIVGINNSMDQLEEAEGNTTQIYENIRVLAKESEEVADMFTNIEKLSNQNRTYMQQVTAGMEQATDSIGICQEAMRQLEDKTKKIDGIVDVIAEISEQTDLLSLNAAIESARAGEQGKGFAIVAEEIRKLAQQTQRTLENVREIIAEVLQQNIIAVDAMTQTSAVHAEQKEVILKTEDSSQKVMDATKNMAARMQLILNNTKNIESSASIIVDIVDSITGICKDNQNSLDEVSKSVKTGISTTNQLEQLVDAIKAMAEELAVVVQG</sequence>
<proteinExistence type="predicted"/>
<feature type="transmembrane region" description="Helical" evidence="4">
    <location>
        <begin position="44"/>
        <end position="65"/>
    </location>
</feature>
<feature type="coiled-coil region" evidence="3">
    <location>
        <begin position="361"/>
        <end position="388"/>
    </location>
</feature>
<dbReference type="PROSITE" id="PS50111">
    <property type="entry name" value="CHEMOTAXIS_TRANSDUC_2"/>
    <property type="match status" value="1"/>
</dbReference>
<protein>
    <submittedName>
        <fullName evidence="6">Methyl-accepting chemotaxis protein</fullName>
    </submittedName>
</protein>
<name>A0A1I0EIQ6_9FIRM</name>
<gene>
    <name evidence="6" type="ORF">SAMN04487772_12212</name>
</gene>
<evidence type="ECO:0000256" key="4">
    <source>
        <dbReference type="SAM" id="Phobius"/>
    </source>
</evidence>
<feature type="coiled-coil region" evidence="3">
    <location>
        <begin position="266"/>
        <end position="318"/>
    </location>
</feature>
<dbReference type="STRING" id="29364.SAMN04487772_12212"/>
<dbReference type="Pfam" id="PF00015">
    <property type="entry name" value="MCPsignal"/>
    <property type="match status" value="1"/>
</dbReference>
<dbReference type="GO" id="GO:0007165">
    <property type="term" value="P:signal transduction"/>
    <property type="evidence" value="ECO:0007669"/>
    <property type="project" value="UniProtKB-KW"/>
</dbReference>
<dbReference type="SUPFAM" id="SSF58104">
    <property type="entry name" value="Methyl-accepting chemotaxis protein (MCP) signaling domain"/>
    <property type="match status" value="1"/>
</dbReference>
<evidence type="ECO:0000313" key="6">
    <source>
        <dbReference type="EMBL" id="SET45283.1"/>
    </source>
</evidence>
<evidence type="ECO:0000256" key="2">
    <source>
        <dbReference type="PROSITE-ProRule" id="PRU00284"/>
    </source>
</evidence>
<feature type="domain" description="Methyl-accepting transducer" evidence="5">
    <location>
        <begin position="220"/>
        <end position="459"/>
    </location>
</feature>
<feature type="transmembrane region" description="Helical" evidence="4">
    <location>
        <begin position="20"/>
        <end position="37"/>
    </location>
</feature>
<evidence type="ECO:0000313" key="7">
    <source>
        <dbReference type="Proteomes" id="UP000199800"/>
    </source>
</evidence>
<accession>A0A1I0EIQ6</accession>
<dbReference type="Proteomes" id="UP000199800">
    <property type="component" value="Unassembled WGS sequence"/>
</dbReference>
<dbReference type="PANTHER" id="PTHR32089">
    <property type="entry name" value="METHYL-ACCEPTING CHEMOTAXIS PROTEIN MCPB"/>
    <property type="match status" value="1"/>
</dbReference>
<evidence type="ECO:0000259" key="5">
    <source>
        <dbReference type="PROSITE" id="PS50111"/>
    </source>
</evidence>
<dbReference type="EMBL" id="FOHN01000022">
    <property type="protein sequence ID" value="SET45283.1"/>
    <property type="molecule type" value="Genomic_DNA"/>
</dbReference>
<keyword evidence="4" id="KW-0472">Membrane</keyword>
<keyword evidence="1 2" id="KW-0807">Transducer</keyword>
<evidence type="ECO:0000256" key="3">
    <source>
        <dbReference type="SAM" id="Coils"/>
    </source>
</evidence>
<dbReference type="InterPro" id="IPR004089">
    <property type="entry name" value="MCPsignal_dom"/>
</dbReference>
<dbReference type="AlphaFoldDB" id="A0A1I0EIQ6"/>
<keyword evidence="4" id="KW-1133">Transmembrane helix</keyword>
<keyword evidence="4" id="KW-0812">Transmembrane</keyword>
<dbReference type="RefSeq" id="WP_177180772.1">
    <property type="nucleotide sequence ID" value="NZ_FOHN01000022.1"/>
</dbReference>
<feature type="transmembrane region" description="Helical" evidence="4">
    <location>
        <begin position="156"/>
        <end position="173"/>
    </location>
</feature>
<dbReference type="PANTHER" id="PTHR32089:SF112">
    <property type="entry name" value="LYSOZYME-LIKE PROTEIN-RELATED"/>
    <property type="match status" value="1"/>
</dbReference>
<dbReference type="GO" id="GO:0016020">
    <property type="term" value="C:membrane"/>
    <property type="evidence" value="ECO:0007669"/>
    <property type="project" value="InterPro"/>
</dbReference>
<keyword evidence="7" id="KW-1185">Reference proteome</keyword>
<feature type="transmembrane region" description="Helical" evidence="4">
    <location>
        <begin position="71"/>
        <end position="104"/>
    </location>
</feature>
<organism evidence="6 7">
    <name type="scientific">[Clostridium] polysaccharolyticum</name>
    <dbReference type="NCBI Taxonomy" id="29364"/>
    <lineage>
        <taxon>Bacteria</taxon>
        <taxon>Bacillati</taxon>
        <taxon>Bacillota</taxon>
        <taxon>Clostridia</taxon>
        <taxon>Lachnospirales</taxon>
        <taxon>Lachnospiraceae</taxon>
    </lineage>
</organism>
<evidence type="ECO:0000256" key="1">
    <source>
        <dbReference type="ARBA" id="ARBA00023224"/>
    </source>
</evidence>